<evidence type="ECO:0000313" key="2">
    <source>
        <dbReference type="Proteomes" id="UP000192520"/>
    </source>
</evidence>
<dbReference type="EMBL" id="MZGJ01000001">
    <property type="protein sequence ID" value="OQX51602.1"/>
    <property type="molecule type" value="Genomic_DNA"/>
</dbReference>
<comment type="caution">
    <text evidence="1">The sequence shown here is derived from an EMBL/GenBank/DDBJ whole genome shotgun (WGS) entry which is preliminary data.</text>
</comment>
<dbReference type="AlphaFoldDB" id="A0A1W9P020"/>
<proteinExistence type="predicted"/>
<reference evidence="2" key="1">
    <citation type="submission" date="2017-03" db="EMBL/GenBank/DDBJ databases">
        <title>Novel pathways for hydrocarbon cycling and metabolic interdependencies in hydrothermal sediment communities.</title>
        <authorList>
            <person name="Dombrowski N."/>
            <person name="Seitz K."/>
            <person name="Teske A."/>
            <person name="Baker B."/>
        </authorList>
    </citation>
    <scope>NUCLEOTIDE SEQUENCE [LARGE SCALE GENOMIC DNA]</scope>
</reference>
<protein>
    <submittedName>
        <fullName evidence="1">Uncharacterized protein</fullName>
    </submittedName>
</protein>
<organism evidence="1 2">
    <name type="scientific">candidate division CPR3 bacterium 4484_211</name>
    <dbReference type="NCBI Taxonomy" id="1968527"/>
    <lineage>
        <taxon>Bacteria</taxon>
        <taxon>Bacteria division CPR3</taxon>
    </lineage>
</organism>
<gene>
    <name evidence="1" type="ORF">B5M47_00190</name>
</gene>
<sequence length="416" mass="47501">MPKKLFALLKKKTLRSLRLRRKTTFLVLLLLAITAIIVVLLKNRPTVEVELPLSVPATTCTPKDAPTPQNIPEIKIPNRLSFYTASPSISSIKDLNPILQKLNLPSSPLRTPQGEYHWYLWKNKTRSLKVDQNYQTLEYFPLETQDSDQENAASFSKETEVLTYAWNFLADNNFLKFSPIEETTGKILLLQKEDVHYSHTNSFTKANTFLVSFSVNLNGHPILSNFTQQGITSVLIDKTGKVLNAKALLIKLTKNSTVKLKKEKAVQEELLDQKGLILTNYLINRSRDCPTKVILNEGSIAYFINHKVSNQAVPVAIFSGSAVVRNQPIPAKILLDLQDRTVPVEEEQKRYLRSFLLSYPSLGSFAINYNEESKTFVVLPINWRKDLEEIRIEAMQWFKDNDLDPFLLGISWQHFP</sequence>
<dbReference type="STRING" id="1968527.B5M47_00190"/>
<accession>A0A1W9P020</accession>
<name>A0A1W9P020_UNCC3</name>
<dbReference type="Proteomes" id="UP000192520">
    <property type="component" value="Unassembled WGS sequence"/>
</dbReference>
<evidence type="ECO:0000313" key="1">
    <source>
        <dbReference type="EMBL" id="OQX51602.1"/>
    </source>
</evidence>